<protein>
    <submittedName>
        <fullName evidence="9">Putative Zn-dependent protease, contains TPR repeats</fullName>
    </submittedName>
</protein>
<keyword evidence="6" id="KW-0482">Metalloprotease</keyword>
<dbReference type="GO" id="GO:0051603">
    <property type="term" value="P:proteolysis involved in protein catabolic process"/>
    <property type="evidence" value="ECO:0007669"/>
    <property type="project" value="TreeGrafter"/>
</dbReference>
<feature type="signal peptide" evidence="7">
    <location>
        <begin position="1"/>
        <end position="30"/>
    </location>
</feature>
<dbReference type="GO" id="GO:0004222">
    <property type="term" value="F:metalloendopeptidase activity"/>
    <property type="evidence" value="ECO:0007669"/>
    <property type="project" value="InterPro"/>
</dbReference>
<dbReference type="OrthoDB" id="9814887at2"/>
<proteinExistence type="predicted"/>
<evidence type="ECO:0000256" key="5">
    <source>
        <dbReference type="ARBA" id="ARBA00022833"/>
    </source>
</evidence>
<dbReference type="AlphaFoldDB" id="A0A1I6JPQ3"/>
<dbReference type="GO" id="GO:0016020">
    <property type="term" value="C:membrane"/>
    <property type="evidence" value="ECO:0007669"/>
    <property type="project" value="TreeGrafter"/>
</dbReference>
<dbReference type="PANTHER" id="PTHR22726:SF1">
    <property type="entry name" value="METALLOENDOPEPTIDASE OMA1, MITOCHONDRIAL"/>
    <property type="match status" value="1"/>
</dbReference>
<dbReference type="RefSeq" id="WP_093310625.1">
    <property type="nucleotide sequence ID" value="NZ_FOZG01000001.1"/>
</dbReference>
<keyword evidence="7" id="KW-0732">Signal</keyword>
<dbReference type="InterPro" id="IPR001915">
    <property type="entry name" value="Peptidase_M48"/>
</dbReference>
<dbReference type="InterPro" id="IPR051156">
    <property type="entry name" value="Mito/Outer_Membr_Metalloprot"/>
</dbReference>
<dbReference type="GO" id="GO:0046872">
    <property type="term" value="F:metal ion binding"/>
    <property type="evidence" value="ECO:0007669"/>
    <property type="project" value="UniProtKB-KW"/>
</dbReference>
<evidence type="ECO:0000313" key="10">
    <source>
        <dbReference type="Proteomes" id="UP000198824"/>
    </source>
</evidence>
<dbReference type="Gene3D" id="3.30.2010.10">
    <property type="entry name" value="Metalloproteases ('zincins'), catalytic domain"/>
    <property type="match status" value="1"/>
</dbReference>
<comment type="cofactor">
    <cofactor evidence="1">
        <name>Zn(2+)</name>
        <dbReference type="ChEBI" id="CHEBI:29105"/>
    </cofactor>
</comment>
<dbReference type="Pfam" id="PF01435">
    <property type="entry name" value="Peptidase_M48"/>
    <property type="match status" value="1"/>
</dbReference>
<dbReference type="EMBL" id="FOZG01000001">
    <property type="protein sequence ID" value="SFR80956.1"/>
    <property type="molecule type" value="Genomic_DNA"/>
</dbReference>
<dbReference type="Proteomes" id="UP000198824">
    <property type="component" value="Unassembled WGS sequence"/>
</dbReference>
<name>A0A1I6JPQ3_9SPHN</name>
<gene>
    <name evidence="9" type="ORF">SAMN05192580_0646</name>
</gene>
<keyword evidence="10" id="KW-1185">Reference proteome</keyword>
<evidence type="ECO:0000256" key="4">
    <source>
        <dbReference type="ARBA" id="ARBA00022801"/>
    </source>
</evidence>
<organism evidence="9 10">
    <name type="scientific">Sphingomonas jatrophae</name>
    <dbReference type="NCBI Taxonomy" id="1166337"/>
    <lineage>
        <taxon>Bacteria</taxon>
        <taxon>Pseudomonadati</taxon>
        <taxon>Pseudomonadota</taxon>
        <taxon>Alphaproteobacteria</taxon>
        <taxon>Sphingomonadales</taxon>
        <taxon>Sphingomonadaceae</taxon>
        <taxon>Sphingomonas</taxon>
    </lineage>
</organism>
<dbReference type="InterPro" id="IPR011990">
    <property type="entry name" value="TPR-like_helical_dom_sf"/>
</dbReference>
<evidence type="ECO:0000256" key="2">
    <source>
        <dbReference type="ARBA" id="ARBA00022670"/>
    </source>
</evidence>
<evidence type="ECO:0000256" key="6">
    <source>
        <dbReference type="ARBA" id="ARBA00023049"/>
    </source>
</evidence>
<sequence length="459" mass="49060">MTPPGLRAGWRKVVMAVAATAMLFAATAPAAAQSMLRDAETEALLDDMARPLVAAAGLQPGNVRVVLIGDRQINAFVAGGQVVYINAGLLLAADTPGEVQGVIAHELGHVVGGHAVLSQGTAGPSKISVLSLLVGLAALAAGAGSAGMAAMMAGQQAALGKYLAFSRTQEASADAFAVTTLNKAQLSGKGMISFFGKLKKEEFRMAPTYADIDPFAQTHPLSADRQTTLEGDLSRSPYWSKPQDPVLQARLDRVKAKLYGYMEEPKIVLNRYPESDQSVEAHYARAYAWHRAAYPDKAVAEVAALTKLAPHDAYYRELQGQILLESGKPREAIPPLREAVTQSRNNPMIGALLGHALIATEDQANFAEAKQVLKVSVARDVQNPFAWYQLGIVYDREGDQPRAALATAERYSLEGQAPLALSSAEAALRGIPEGTPDWIRAQDIAMTARTAVEQERKRK</sequence>
<reference evidence="9 10" key="1">
    <citation type="submission" date="2016-10" db="EMBL/GenBank/DDBJ databases">
        <authorList>
            <person name="de Groot N.N."/>
        </authorList>
    </citation>
    <scope>NUCLEOTIDE SEQUENCE [LARGE SCALE GENOMIC DNA]</scope>
    <source>
        <strain evidence="9 10">S5-249</strain>
    </source>
</reference>
<feature type="chain" id="PRO_5011510739" evidence="7">
    <location>
        <begin position="31"/>
        <end position="459"/>
    </location>
</feature>
<accession>A0A1I6JPQ3</accession>
<dbReference type="SUPFAM" id="SSF48452">
    <property type="entry name" value="TPR-like"/>
    <property type="match status" value="1"/>
</dbReference>
<evidence type="ECO:0000256" key="7">
    <source>
        <dbReference type="SAM" id="SignalP"/>
    </source>
</evidence>
<dbReference type="PANTHER" id="PTHR22726">
    <property type="entry name" value="METALLOENDOPEPTIDASE OMA1"/>
    <property type="match status" value="1"/>
</dbReference>
<evidence type="ECO:0000256" key="3">
    <source>
        <dbReference type="ARBA" id="ARBA00022723"/>
    </source>
</evidence>
<feature type="domain" description="Peptidase M48" evidence="8">
    <location>
        <begin position="43"/>
        <end position="230"/>
    </location>
</feature>
<evidence type="ECO:0000313" key="9">
    <source>
        <dbReference type="EMBL" id="SFR80956.1"/>
    </source>
</evidence>
<dbReference type="CDD" id="cd07324">
    <property type="entry name" value="M48C_Oma1-like"/>
    <property type="match status" value="1"/>
</dbReference>
<dbReference type="STRING" id="1166337.SAMN05192580_0646"/>
<keyword evidence="5" id="KW-0862">Zinc</keyword>
<dbReference type="Gene3D" id="1.25.40.10">
    <property type="entry name" value="Tetratricopeptide repeat domain"/>
    <property type="match status" value="1"/>
</dbReference>
<evidence type="ECO:0000259" key="8">
    <source>
        <dbReference type="Pfam" id="PF01435"/>
    </source>
</evidence>
<evidence type="ECO:0000256" key="1">
    <source>
        <dbReference type="ARBA" id="ARBA00001947"/>
    </source>
</evidence>
<keyword evidence="3" id="KW-0479">Metal-binding</keyword>
<keyword evidence="4" id="KW-0378">Hydrolase</keyword>
<keyword evidence="2 9" id="KW-0645">Protease</keyword>